<evidence type="ECO:0000313" key="11">
    <source>
        <dbReference type="EMBL" id="OXA85217.1"/>
    </source>
</evidence>
<dbReference type="OrthoDB" id="9807403at2"/>
<organism evidence="10 12">
    <name type="scientific">Flavobacterium hibernum</name>
    <dbReference type="NCBI Taxonomy" id="37752"/>
    <lineage>
        <taxon>Bacteria</taxon>
        <taxon>Pseudomonadati</taxon>
        <taxon>Bacteroidota</taxon>
        <taxon>Flavobacteriia</taxon>
        <taxon>Flavobacteriales</taxon>
        <taxon>Flavobacteriaceae</taxon>
        <taxon>Flavobacterium</taxon>
    </lineage>
</organism>
<dbReference type="Proteomes" id="UP000198302">
    <property type="component" value="Unassembled WGS sequence"/>
</dbReference>
<keyword evidence="6 8" id="KW-0067">ATP-binding</keyword>
<evidence type="ECO:0000256" key="7">
    <source>
        <dbReference type="ARBA" id="ARBA00048539"/>
    </source>
</evidence>
<dbReference type="AlphaFoldDB" id="A0A0D0EVM4"/>
<dbReference type="SMART" id="SM00977">
    <property type="entry name" value="TilS_C"/>
    <property type="match status" value="1"/>
</dbReference>
<reference evidence="10 12" key="1">
    <citation type="submission" date="2015-01" db="EMBL/GenBank/DDBJ databases">
        <title>Genome of Flavobacterium hibernum DSM 12611.</title>
        <authorList>
            <person name="Stropko S.J."/>
            <person name="Pipes S.E."/>
            <person name="Newman J.D."/>
        </authorList>
    </citation>
    <scope>NUCLEOTIDE SEQUENCE [LARGE SCALE GENOMIC DNA]</scope>
    <source>
        <strain evidence="10 12">DSM 12611</strain>
    </source>
</reference>
<evidence type="ECO:0000259" key="9">
    <source>
        <dbReference type="SMART" id="SM00977"/>
    </source>
</evidence>
<evidence type="ECO:0000256" key="3">
    <source>
        <dbReference type="ARBA" id="ARBA00022598"/>
    </source>
</evidence>
<keyword evidence="2 8" id="KW-0963">Cytoplasm</keyword>
<comment type="catalytic activity">
    <reaction evidence="7 8">
        <text>cytidine(34) in tRNA(Ile2) + L-lysine + ATP = lysidine(34) in tRNA(Ile2) + AMP + diphosphate + H(+)</text>
        <dbReference type="Rhea" id="RHEA:43744"/>
        <dbReference type="Rhea" id="RHEA-COMP:10625"/>
        <dbReference type="Rhea" id="RHEA-COMP:10670"/>
        <dbReference type="ChEBI" id="CHEBI:15378"/>
        <dbReference type="ChEBI" id="CHEBI:30616"/>
        <dbReference type="ChEBI" id="CHEBI:32551"/>
        <dbReference type="ChEBI" id="CHEBI:33019"/>
        <dbReference type="ChEBI" id="CHEBI:82748"/>
        <dbReference type="ChEBI" id="CHEBI:83665"/>
        <dbReference type="ChEBI" id="CHEBI:456215"/>
        <dbReference type="EC" id="6.3.4.19"/>
    </reaction>
</comment>
<sequence length="437" mass="51076">MFSKFQNHIASRFPFLGDKKLFLAVSGGLDSMVLLHLLKQLPYEIAVLHCNFQLRGLESFGDQNFIKNYCDQNNIPVFITQFDTEAFAKDYKLSTQVAARELRYSWFYELLESKNFDYILTAHHADDNLETFIINLTRGTGLDGLTGIPEENDKIIRPLLPFSRDEILTYAQENKIEWREDSSNASNKYLRNKIRHDLVPILKEINPNFLNAFQKTQSYLQESQEMVEDASIMIYQQVAKEVGDDIYFDLNHLKKLPNYKSYLYQWLNEFGFLAWNDIYDLVGGQSGKQVFSAEFRLLKNRETLILSPISEIEEKDEFEINEEDKEVNFPLNLKLCNVGHITIDSNKAIFVDAEKIQFPLILRKWNEGDVFHPFGMNGKSKKVSKLFKDEKLSLIEKEKTWILCSNNQIVWVVGIRQDERFKIENTTNRILKIELQS</sequence>
<evidence type="ECO:0000313" key="12">
    <source>
        <dbReference type="Proteomes" id="UP000032061"/>
    </source>
</evidence>
<dbReference type="Proteomes" id="UP000032061">
    <property type="component" value="Unassembled WGS sequence"/>
</dbReference>
<dbReference type="GO" id="GO:0005524">
    <property type="term" value="F:ATP binding"/>
    <property type="evidence" value="ECO:0007669"/>
    <property type="project" value="UniProtKB-UniRule"/>
</dbReference>
<dbReference type="EMBL" id="JPRK01000021">
    <property type="protein sequence ID" value="KIO50971.1"/>
    <property type="molecule type" value="Genomic_DNA"/>
</dbReference>
<keyword evidence="13" id="KW-1185">Reference proteome</keyword>
<keyword evidence="3 8" id="KW-0436">Ligase</keyword>
<dbReference type="RefSeq" id="WP_041520045.1">
    <property type="nucleotide sequence ID" value="NZ_JPRK01000021.1"/>
</dbReference>
<comment type="caution">
    <text evidence="10">The sequence shown here is derived from an EMBL/GenBank/DDBJ whole genome shotgun (WGS) entry which is preliminary data.</text>
</comment>
<dbReference type="InterPro" id="IPR012094">
    <property type="entry name" value="tRNA_Ile_lys_synt"/>
</dbReference>
<evidence type="ECO:0000256" key="8">
    <source>
        <dbReference type="HAMAP-Rule" id="MF_01161"/>
    </source>
</evidence>
<dbReference type="HAMAP" id="MF_01161">
    <property type="entry name" value="tRNA_Ile_lys_synt"/>
    <property type="match status" value="1"/>
</dbReference>
<dbReference type="InterPro" id="IPR012795">
    <property type="entry name" value="tRNA_Ile_lys_synt_N"/>
</dbReference>
<reference evidence="11 13" key="2">
    <citation type="submission" date="2016-11" db="EMBL/GenBank/DDBJ databases">
        <title>Whole genomes of Flavobacteriaceae.</title>
        <authorList>
            <person name="Stine C."/>
            <person name="Li C."/>
            <person name="Tadesse D."/>
        </authorList>
    </citation>
    <scope>NUCLEOTIDE SEQUENCE [LARGE SCALE GENOMIC DNA]</scope>
    <source>
        <strain evidence="11 13">ATCC 51468</strain>
    </source>
</reference>
<dbReference type="SUPFAM" id="SSF52402">
    <property type="entry name" value="Adenine nucleotide alpha hydrolases-like"/>
    <property type="match status" value="1"/>
</dbReference>
<dbReference type="GO" id="GO:0005737">
    <property type="term" value="C:cytoplasm"/>
    <property type="evidence" value="ECO:0007669"/>
    <property type="project" value="UniProtKB-SubCell"/>
</dbReference>
<feature type="binding site" evidence="8">
    <location>
        <begin position="26"/>
        <end position="31"/>
    </location>
    <ligand>
        <name>ATP</name>
        <dbReference type="ChEBI" id="CHEBI:30616"/>
    </ligand>
</feature>
<proteinExistence type="inferred from homology"/>
<evidence type="ECO:0000256" key="1">
    <source>
        <dbReference type="ARBA" id="ARBA00004496"/>
    </source>
</evidence>
<dbReference type="SUPFAM" id="SSF56037">
    <property type="entry name" value="PheT/TilS domain"/>
    <property type="match status" value="1"/>
</dbReference>
<dbReference type="GO" id="GO:0032267">
    <property type="term" value="F:tRNA(Ile)-lysidine synthase activity"/>
    <property type="evidence" value="ECO:0007669"/>
    <property type="project" value="UniProtKB-EC"/>
</dbReference>
<dbReference type="InterPro" id="IPR011063">
    <property type="entry name" value="TilS/TtcA_N"/>
</dbReference>
<evidence type="ECO:0000313" key="13">
    <source>
        <dbReference type="Proteomes" id="UP000198302"/>
    </source>
</evidence>
<name>A0A0D0EVM4_9FLAO</name>
<dbReference type="InterPro" id="IPR012796">
    <property type="entry name" value="Lysidine-tRNA-synth_C"/>
</dbReference>
<dbReference type="Pfam" id="PF11734">
    <property type="entry name" value="TilS_C"/>
    <property type="match status" value="1"/>
</dbReference>
<dbReference type="EC" id="6.3.4.19" evidence="8"/>
<dbReference type="GO" id="GO:0006400">
    <property type="term" value="P:tRNA modification"/>
    <property type="evidence" value="ECO:0007669"/>
    <property type="project" value="UniProtKB-UniRule"/>
</dbReference>
<evidence type="ECO:0000256" key="6">
    <source>
        <dbReference type="ARBA" id="ARBA00022840"/>
    </source>
</evidence>
<comment type="function">
    <text evidence="8">Ligates lysine onto the cytidine present at position 34 of the AUA codon-specific tRNA(Ile) that contains the anticodon CAU, in an ATP-dependent manner. Cytidine is converted to lysidine, thus changing the amino acid specificity of the tRNA from methionine to isoleucine.</text>
</comment>
<evidence type="ECO:0000256" key="4">
    <source>
        <dbReference type="ARBA" id="ARBA00022694"/>
    </source>
</evidence>
<evidence type="ECO:0000313" key="10">
    <source>
        <dbReference type="EMBL" id="KIO50971.1"/>
    </source>
</evidence>
<comment type="similarity">
    <text evidence="8">Belongs to the tRNA(Ile)-lysidine synthase family.</text>
</comment>
<comment type="subcellular location">
    <subcellularLocation>
        <location evidence="1 8">Cytoplasm</location>
    </subcellularLocation>
</comment>
<dbReference type="NCBIfam" id="TIGR02432">
    <property type="entry name" value="lysidine_TilS_N"/>
    <property type="match status" value="1"/>
</dbReference>
<dbReference type="PANTHER" id="PTHR43033">
    <property type="entry name" value="TRNA(ILE)-LYSIDINE SYNTHASE-RELATED"/>
    <property type="match status" value="1"/>
</dbReference>
<dbReference type="NCBIfam" id="TIGR02433">
    <property type="entry name" value="lysidine_TilS_C"/>
    <property type="match status" value="1"/>
</dbReference>
<dbReference type="STRING" id="37752.IW18_20535"/>
<gene>
    <name evidence="8" type="primary">tilS</name>
    <name evidence="11" type="ORF">B0A73_17875</name>
    <name evidence="10" type="ORF">IW18_20535</name>
</gene>
<dbReference type="PANTHER" id="PTHR43033:SF1">
    <property type="entry name" value="TRNA(ILE)-LYSIDINE SYNTHASE-RELATED"/>
    <property type="match status" value="1"/>
</dbReference>
<keyword evidence="5 8" id="KW-0547">Nucleotide-binding</keyword>
<protein>
    <recommendedName>
        <fullName evidence="8">tRNA(Ile)-lysidine synthase</fullName>
        <ecNumber evidence="8">6.3.4.19</ecNumber>
    </recommendedName>
    <alternativeName>
        <fullName evidence="8">tRNA(Ile)-2-lysyl-cytidine synthase</fullName>
    </alternativeName>
    <alternativeName>
        <fullName evidence="8">tRNA(Ile)-lysidine synthetase</fullName>
    </alternativeName>
</protein>
<accession>A0A0D0EVM4</accession>
<keyword evidence="4 8" id="KW-0819">tRNA processing</keyword>
<dbReference type="InterPro" id="IPR014729">
    <property type="entry name" value="Rossmann-like_a/b/a_fold"/>
</dbReference>
<dbReference type="Pfam" id="PF01171">
    <property type="entry name" value="ATP_bind_3"/>
    <property type="match status" value="1"/>
</dbReference>
<dbReference type="CDD" id="cd01992">
    <property type="entry name" value="TilS_N"/>
    <property type="match status" value="1"/>
</dbReference>
<comment type="domain">
    <text evidence="8">The N-terminal region contains the highly conserved SGGXDS motif, predicted to be a P-loop motif involved in ATP binding.</text>
</comment>
<evidence type="ECO:0000256" key="2">
    <source>
        <dbReference type="ARBA" id="ARBA00022490"/>
    </source>
</evidence>
<dbReference type="EMBL" id="MUGX01000026">
    <property type="protein sequence ID" value="OXA85217.1"/>
    <property type="molecule type" value="Genomic_DNA"/>
</dbReference>
<dbReference type="Gene3D" id="3.40.50.620">
    <property type="entry name" value="HUPs"/>
    <property type="match status" value="1"/>
</dbReference>
<evidence type="ECO:0000256" key="5">
    <source>
        <dbReference type="ARBA" id="ARBA00022741"/>
    </source>
</evidence>
<feature type="domain" description="Lysidine-tRNA(Ile) synthetase C-terminal" evidence="9">
    <location>
        <begin position="360"/>
        <end position="433"/>
    </location>
</feature>